<accession>B0CAM0</accession>
<dbReference type="EMBL" id="CP000828">
    <property type="protein sequence ID" value="ABW29086.1"/>
    <property type="molecule type" value="Genomic_DNA"/>
</dbReference>
<organism evidence="1 2">
    <name type="scientific">Acaryochloris marina (strain MBIC 11017)</name>
    <dbReference type="NCBI Taxonomy" id="329726"/>
    <lineage>
        <taxon>Bacteria</taxon>
        <taxon>Bacillati</taxon>
        <taxon>Cyanobacteriota</taxon>
        <taxon>Cyanophyceae</taxon>
        <taxon>Acaryochloridales</taxon>
        <taxon>Acaryochloridaceae</taxon>
        <taxon>Acaryochloris</taxon>
    </lineage>
</organism>
<proteinExistence type="predicted"/>
<sequence length="50" mass="5466">MKSSLIDRDEEGLVLEKQLVGVMSIHSLSNVKSPTLTVSDAVLVLPRSWS</sequence>
<dbReference type="HOGENOM" id="CLU_3113313_0_0_3"/>
<protein>
    <submittedName>
        <fullName evidence="1">Uncharacterized protein</fullName>
    </submittedName>
</protein>
<dbReference type="KEGG" id="amr:AM1_4105"/>
<evidence type="ECO:0000313" key="1">
    <source>
        <dbReference type="EMBL" id="ABW29086.1"/>
    </source>
</evidence>
<gene>
    <name evidence="1" type="ordered locus">AM1_4105</name>
</gene>
<keyword evidence="2" id="KW-1185">Reference proteome</keyword>
<reference evidence="1 2" key="1">
    <citation type="journal article" date="2008" name="Proc. Natl. Acad. Sci. U.S.A.">
        <title>Niche adaptation and genome expansion in the chlorophyll d-producing cyanobacterium Acaryochloris marina.</title>
        <authorList>
            <person name="Swingley W.D."/>
            <person name="Chen M."/>
            <person name="Cheung P.C."/>
            <person name="Conrad A.L."/>
            <person name="Dejesa L.C."/>
            <person name="Hao J."/>
            <person name="Honchak B.M."/>
            <person name="Karbach L.E."/>
            <person name="Kurdoglu A."/>
            <person name="Lahiri S."/>
            <person name="Mastrian S.D."/>
            <person name="Miyashita H."/>
            <person name="Page L."/>
            <person name="Ramakrishna P."/>
            <person name="Satoh S."/>
            <person name="Sattley W.M."/>
            <person name="Shimada Y."/>
            <person name="Taylor H.L."/>
            <person name="Tomo T."/>
            <person name="Tsuchiya T."/>
            <person name="Wang Z.T."/>
            <person name="Raymond J."/>
            <person name="Mimuro M."/>
            <person name="Blankenship R.E."/>
            <person name="Touchman J.W."/>
        </authorList>
    </citation>
    <scope>NUCLEOTIDE SEQUENCE [LARGE SCALE GENOMIC DNA]</scope>
    <source>
        <strain evidence="2">MBIC 11017</strain>
    </source>
</reference>
<evidence type="ECO:0000313" key="2">
    <source>
        <dbReference type="Proteomes" id="UP000000268"/>
    </source>
</evidence>
<dbReference type="STRING" id="329726.AM1_4105"/>
<dbReference type="Proteomes" id="UP000000268">
    <property type="component" value="Chromosome"/>
</dbReference>
<name>B0CAM0_ACAM1</name>
<dbReference type="AlphaFoldDB" id="B0CAM0"/>